<feature type="domain" description="Peptidase A2" evidence="2">
    <location>
        <begin position="37"/>
        <end position="74"/>
    </location>
</feature>
<dbReference type="GO" id="GO:0003676">
    <property type="term" value="F:nucleic acid binding"/>
    <property type="evidence" value="ECO:0007669"/>
    <property type="project" value="InterPro"/>
</dbReference>
<dbReference type="Gene3D" id="3.30.70.270">
    <property type="match status" value="1"/>
</dbReference>
<dbReference type="InterPro" id="IPR008042">
    <property type="entry name" value="Retrotrans_Pao"/>
</dbReference>
<dbReference type="InterPro" id="IPR001584">
    <property type="entry name" value="Integrase_cat-core"/>
</dbReference>
<dbReference type="InterPro" id="IPR041588">
    <property type="entry name" value="Integrase_H2C2"/>
</dbReference>
<dbReference type="PROSITE" id="PS50994">
    <property type="entry name" value="INTEGRASE"/>
    <property type="match status" value="1"/>
</dbReference>
<feature type="domain" description="Integrase catalytic" evidence="3">
    <location>
        <begin position="991"/>
        <end position="1183"/>
    </location>
</feature>
<dbReference type="Pfam" id="PF17921">
    <property type="entry name" value="Integrase_H2C2"/>
    <property type="match status" value="1"/>
</dbReference>
<dbReference type="Gene3D" id="2.40.70.10">
    <property type="entry name" value="Acid Proteases"/>
    <property type="match status" value="1"/>
</dbReference>
<dbReference type="PROSITE" id="PS50175">
    <property type="entry name" value="ASP_PROT_RETROV"/>
    <property type="match status" value="1"/>
</dbReference>
<accession>A0AAV1LVF1</accession>
<dbReference type="Proteomes" id="UP001314205">
    <property type="component" value="Unassembled WGS sequence"/>
</dbReference>
<dbReference type="EMBL" id="CAVLGL010000097">
    <property type="protein sequence ID" value="CAK1598117.1"/>
    <property type="molecule type" value="Genomic_DNA"/>
</dbReference>
<evidence type="ECO:0008006" key="6">
    <source>
        <dbReference type="Google" id="ProtNLM"/>
    </source>
</evidence>
<dbReference type="InterPro" id="IPR001995">
    <property type="entry name" value="Peptidase_A2_cat"/>
</dbReference>
<evidence type="ECO:0000259" key="3">
    <source>
        <dbReference type="PROSITE" id="PS50994"/>
    </source>
</evidence>
<name>A0AAV1LVF1_9NEOP</name>
<dbReference type="GO" id="GO:0015074">
    <property type="term" value="P:DNA integration"/>
    <property type="evidence" value="ECO:0007669"/>
    <property type="project" value="InterPro"/>
</dbReference>
<dbReference type="PANTHER" id="PTHR47331:SF1">
    <property type="entry name" value="GAG-LIKE PROTEIN"/>
    <property type="match status" value="1"/>
</dbReference>
<dbReference type="InterPro" id="IPR012337">
    <property type="entry name" value="RNaseH-like_sf"/>
</dbReference>
<dbReference type="InterPro" id="IPR043128">
    <property type="entry name" value="Rev_trsase/Diguanyl_cyclase"/>
</dbReference>
<dbReference type="Pfam" id="PF18701">
    <property type="entry name" value="DUF5641"/>
    <property type="match status" value="1"/>
</dbReference>
<dbReference type="Gene3D" id="3.30.420.10">
    <property type="entry name" value="Ribonuclease H-like superfamily/Ribonuclease H"/>
    <property type="match status" value="1"/>
</dbReference>
<dbReference type="GO" id="GO:0006508">
    <property type="term" value="P:proteolysis"/>
    <property type="evidence" value="ECO:0007669"/>
    <property type="project" value="InterPro"/>
</dbReference>
<organism evidence="4 5">
    <name type="scientific">Parnassius mnemosyne</name>
    <name type="common">clouded apollo</name>
    <dbReference type="NCBI Taxonomy" id="213953"/>
    <lineage>
        <taxon>Eukaryota</taxon>
        <taxon>Metazoa</taxon>
        <taxon>Ecdysozoa</taxon>
        <taxon>Arthropoda</taxon>
        <taxon>Hexapoda</taxon>
        <taxon>Insecta</taxon>
        <taxon>Pterygota</taxon>
        <taxon>Neoptera</taxon>
        <taxon>Endopterygota</taxon>
        <taxon>Lepidoptera</taxon>
        <taxon>Glossata</taxon>
        <taxon>Ditrysia</taxon>
        <taxon>Papilionoidea</taxon>
        <taxon>Papilionidae</taxon>
        <taxon>Parnassiinae</taxon>
        <taxon>Parnassini</taxon>
        <taxon>Parnassius</taxon>
        <taxon>Driopa</taxon>
    </lineage>
</organism>
<dbReference type="SUPFAM" id="SSF56672">
    <property type="entry name" value="DNA/RNA polymerases"/>
    <property type="match status" value="1"/>
</dbReference>
<dbReference type="GO" id="GO:0042575">
    <property type="term" value="C:DNA polymerase complex"/>
    <property type="evidence" value="ECO:0007669"/>
    <property type="project" value="UniProtKB-ARBA"/>
</dbReference>
<sequence length="1300" mass="145971">MAASTEPISRQQSTCQTVLLPTASVKVYNPSGDHLTVRALLDSGSQRSVASTRLVGRLGLPWSSESRPMVGIGGAEPPAPRGQSELVFSPDSEHLRILVKVNVLDDIVGFLPNVRINDSAVRCASALRPADPRWAQPGPIDLLLGADTLGALLLGEIRALQPNGLAAISTIFGHSFFGPVMWSPPSPTADPLSVVGVSLSDAVQRFWDIEEPPHAARVDPLDRECELFYQNNTGRRVDGRFVTRLPFLDSRPSLGQSRALAEKRLLSMERRMRRDPAFRDKYVKFMREYQELGHMSPSNFEWRSHEHYFLPHHAVLRTPESKIRVVFDGSAPTSNGVSLNQCLHSGPKLIKDISDILTQFRRHQVVFVADIRMMFRQSVVHRDDRRYQLILWREKPSDPIQVFELNTTTYGLRSSPYIAMRTLLELAERERLRYARGASILETSVYMDDICTGASTVEEALVLRDELIAILKSGGYELRKWLSNSPHILRDLPGEDQQDPHLFEHPENPNLLTVLGIQYQPVQDTFTYRVKLDPPPKAWTKRSVLSTVARTFDPNGWITPVIFLAKCFLQKLWMSGLGWDEPISGVLLREWLSMLSSLPDINRVSMPRCFLPPGKCRATLHGFCDASEKGYAAVVYLRTVSSSGHTAVHLVLAKSKVAPIRSRLTIPKLELSGAALLTRLLNHVHSSLKPVIDITDVYAWSDSEIVLCWLRAAPHNLEVFVANRVSQIQSSETSLHWRHVPGELNPADCASRGCEAPALVAHSLWWGPSWLSDPQSFWPQGNYSEPTELPGLRARVGVGKDKPTRDLSLLERYSSLDKLLGVTAWLRRFVHNSRDPSNRLSDCVLSPSERREALMHWIRMVQTEHFEPVIEHLKRGSVIKGALARLNLFLDDAGMLRVGGRLKNSQLPCGARHPLLLPKDGALVRLLVTHHHVRNAHAGCNALSAILQREFWILSGRRTIRSVIFKCIPCYKLKAPISQPLMGDLPPDRVRAIRPFAGVGTDFAGPFLVKSSNLRNARSCKAYLCVFVCLSTKAVHLELVSALSTEAFLATLGRFVSRRGLPDLIRSDCGTNYKGTDRYLKEVVEFLSSHRTYLGNAMSKRGIQWKFDPPACPHWGGIFEAVVKVAKTHLRRVIGEAILTFEELATVFCKIEAVLNSRPLCPLSSDPNDLEVLTPGHFLIGQPLNALPEYPFRETSASRLSRFALLQQMTQRFWHRWSLEYLHLLQQRVKWSDKTEPPRVGDLVLIKEPNALPLYWRRGRIVKLSYGTDGVPRVAEVLVGDSVLQRAVATLSRLPIYSRT</sequence>
<dbReference type="InterPro" id="IPR043502">
    <property type="entry name" value="DNA/RNA_pol_sf"/>
</dbReference>
<protein>
    <recommendedName>
        <fullName evidence="6">Endonuclease</fullName>
    </recommendedName>
</protein>
<keyword evidence="5" id="KW-1185">Reference proteome</keyword>
<dbReference type="Pfam" id="PF05380">
    <property type="entry name" value="Peptidase_A17"/>
    <property type="match status" value="1"/>
</dbReference>
<evidence type="ECO:0000256" key="1">
    <source>
        <dbReference type="ARBA" id="ARBA00022801"/>
    </source>
</evidence>
<dbReference type="Gene3D" id="3.10.10.10">
    <property type="entry name" value="HIV Type 1 Reverse Transcriptase, subunit A, domain 1"/>
    <property type="match status" value="1"/>
</dbReference>
<dbReference type="PANTHER" id="PTHR47331">
    <property type="entry name" value="PHD-TYPE DOMAIN-CONTAINING PROTEIN"/>
    <property type="match status" value="1"/>
</dbReference>
<dbReference type="InterPro" id="IPR021109">
    <property type="entry name" value="Peptidase_aspartic_dom_sf"/>
</dbReference>
<keyword evidence="1" id="KW-0378">Hydrolase</keyword>
<gene>
    <name evidence="4" type="ORF">PARMNEM_LOCUS17153</name>
</gene>
<proteinExistence type="predicted"/>
<dbReference type="InterPro" id="IPR040676">
    <property type="entry name" value="DUF5641"/>
</dbReference>
<reference evidence="4 5" key="1">
    <citation type="submission" date="2023-11" db="EMBL/GenBank/DDBJ databases">
        <authorList>
            <person name="Hedman E."/>
            <person name="Englund M."/>
            <person name="Stromberg M."/>
            <person name="Nyberg Akerstrom W."/>
            <person name="Nylinder S."/>
            <person name="Jareborg N."/>
            <person name="Kallberg Y."/>
            <person name="Kronander E."/>
        </authorList>
    </citation>
    <scope>NUCLEOTIDE SEQUENCE [LARGE SCALE GENOMIC DNA]</scope>
</reference>
<dbReference type="GO" id="GO:0071897">
    <property type="term" value="P:DNA biosynthetic process"/>
    <property type="evidence" value="ECO:0007669"/>
    <property type="project" value="UniProtKB-ARBA"/>
</dbReference>
<comment type="caution">
    <text evidence="4">The sequence shown here is derived from an EMBL/GenBank/DDBJ whole genome shotgun (WGS) entry which is preliminary data.</text>
</comment>
<evidence type="ECO:0000259" key="2">
    <source>
        <dbReference type="PROSITE" id="PS50175"/>
    </source>
</evidence>
<evidence type="ECO:0000313" key="4">
    <source>
        <dbReference type="EMBL" id="CAK1598117.1"/>
    </source>
</evidence>
<dbReference type="GO" id="GO:0004190">
    <property type="term" value="F:aspartic-type endopeptidase activity"/>
    <property type="evidence" value="ECO:0007669"/>
    <property type="project" value="InterPro"/>
</dbReference>
<dbReference type="InterPro" id="IPR036397">
    <property type="entry name" value="RNaseH_sf"/>
</dbReference>
<dbReference type="SUPFAM" id="SSF53098">
    <property type="entry name" value="Ribonuclease H-like"/>
    <property type="match status" value="1"/>
</dbReference>
<evidence type="ECO:0000313" key="5">
    <source>
        <dbReference type="Proteomes" id="UP001314205"/>
    </source>
</evidence>